<gene>
    <name evidence="1" type="ORF">IU470_08860</name>
</gene>
<evidence type="ECO:0000313" key="1">
    <source>
        <dbReference type="EMBL" id="MBF6225218.1"/>
    </source>
</evidence>
<reference evidence="1 2" key="1">
    <citation type="submission" date="2020-10" db="EMBL/GenBank/DDBJ databases">
        <title>Identification of Nocardia species via Next-generation sequencing and recognition of intraspecies genetic diversity.</title>
        <authorList>
            <person name="Li P."/>
            <person name="Li P."/>
            <person name="Lu B."/>
        </authorList>
    </citation>
    <scope>NUCLEOTIDE SEQUENCE [LARGE SCALE GENOMIC DNA]</scope>
    <source>
        <strain evidence="1 2">N-11</strain>
    </source>
</reference>
<name>A0ABS0C4A3_9NOCA</name>
<evidence type="ECO:0000313" key="2">
    <source>
        <dbReference type="Proteomes" id="UP000807309"/>
    </source>
</evidence>
<sequence>MPARTRQLSADRLSWTSGGATSSVLLHYSMRFGNGEQMIRMGVAGTDRTGLRACPRHGGAHRLEVAGITDSGGGVVHGGQVVDDEGGGVHADREGQRVSDRVDFSFRGPDGVEVVVAQSFGVAAYFERVPWGVRSGYLGSYQS</sequence>
<protein>
    <submittedName>
        <fullName evidence="1">Uncharacterized protein</fullName>
    </submittedName>
</protein>
<dbReference type="Proteomes" id="UP000807309">
    <property type="component" value="Unassembled WGS sequence"/>
</dbReference>
<organism evidence="1 2">
    <name type="scientific">Nocardia abscessus</name>
    <dbReference type="NCBI Taxonomy" id="120957"/>
    <lineage>
        <taxon>Bacteria</taxon>
        <taxon>Bacillati</taxon>
        <taxon>Actinomycetota</taxon>
        <taxon>Actinomycetes</taxon>
        <taxon>Mycobacteriales</taxon>
        <taxon>Nocardiaceae</taxon>
        <taxon>Nocardia</taxon>
    </lineage>
</organism>
<comment type="caution">
    <text evidence="1">The sequence shown here is derived from an EMBL/GenBank/DDBJ whole genome shotgun (WGS) entry which is preliminary data.</text>
</comment>
<keyword evidence="2" id="KW-1185">Reference proteome</keyword>
<accession>A0ABS0C4A3</accession>
<proteinExistence type="predicted"/>
<dbReference type="EMBL" id="JADLRE010000005">
    <property type="protein sequence ID" value="MBF6225218.1"/>
    <property type="molecule type" value="Genomic_DNA"/>
</dbReference>
<dbReference type="RefSeq" id="WP_195032505.1">
    <property type="nucleotide sequence ID" value="NZ_JADLRE010000005.1"/>
</dbReference>